<reference evidence="2" key="1">
    <citation type="submission" date="2022-08" db="UniProtKB">
        <authorList>
            <consortium name="EnsemblMetazoa"/>
        </authorList>
    </citation>
    <scope>IDENTIFICATION</scope>
    <source>
        <strain evidence="2">05x7-T-G4-1.051#20</strain>
    </source>
</reference>
<organism evidence="2 3">
    <name type="scientific">Magallana gigas</name>
    <name type="common">Pacific oyster</name>
    <name type="synonym">Crassostrea gigas</name>
    <dbReference type="NCBI Taxonomy" id="29159"/>
    <lineage>
        <taxon>Eukaryota</taxon>
        <taxon>Metazoa</taxon>
        <taxon>Spiralia</taxon>
        <taxon>Lophotrochozoa</taxon>
        <taxon>Mollusca</taxon>
        <taxon>Bivalvia</taxon>
        <taxon>Autobranchia</taxon>
        <taxon>Pteriomorphia</taxon>
        <taxon>Ostreida</taxon>
        <taxon>Ostreoidea</taxon>
        <taxon>Ostreidae</taxon>
        <taxon>Magallana</taxon>
    </lineage>
</organism>
<dbReference type="Proteomes" id="UP000005408">
    <property type="component" value="Unassembled WGS sequence"/>
</dbReference>
<proteinExistence type="predicted"/>
<protein>
    <submittedName>
        <fullName evidence="2">Uncharacterized protein</fullName>
    </submittedName>
</protein>
<feature type="chain" id="PRO_5036446458" evidence="1">
    <location>
        <begin position="27"/>
        <end position="189"/>
    </location>
</feature>
<dbReference type="EnsemblMetazoa" id="G34137.1">
    <property type="protein sequence ID" value="G34137.1:cds"/>
    <property type="gene ID" value="G34137"/>
</dbReference>
<keyword evidence="3" id="KW-1185">Reference proteome</keyword>
<accession>A0A8W8MRV8</accession>
<name>A0A8W8MRV8_MAGGI</name>
<dbReference type="Gene3D" id="2.170.300.10">
    <property type="entry name" value="Tie2 ligand-binding domain superfamily"/>
    <property type="match status" value="1"/>
</dbReference>
<dbReference type="PROSITE" id="PS51257">
    <property type="entry name" value="PROKAR_LIPOPROTEIN"/>
    <property type="match status" value="1"/>
</dbReference>
<evidence type="ECO:0000313" key="3">
    <source>
        <dbReference type="Proteomes" id="UP000005408"/>
    </source>
</evidence>
<keyword evidence="1" id="KW-0732">Signal</keyword>
<sequence>MESIRQKSEAAELLFVLLNFITTGCGETIPECNANFKRCCDGYFWNWTINRCELCMPGYSGLNCTTRCPYPSYGYRCQGYCDCSNDTCDISTGCKTLTTVQSNFHRFTTWTSSRAETLKNVVWAIFGTRRLTDAYNACQDTSDLIVQLDVRILCTDIDVKDIVTVAMIHVMYLQAVELLQQMYHLLFKP</sequence>
<dbReference type="AlphaFoldDB" id="A0A8W8MRV8"/>
<feature type="signal peptide" evidence="1">
    <location>
        <begin position="1"/>
        <end position="26"/>
    </location>
</feature>
<evidence type="ECO:0000256" key="1">
    <source>
        <dbReference type="SAM" id="SignalP"/>
    </source>
</evidence>
<evidence type="ECO:0000313" key="2">
    <source>
        <dbReference type="EnsemblMetazoa" id="G34137.1:cds"/>
    </source>
</evidence>